<dbReference type="CDD" id="cd00993">
    <property type="entry name" value="PBP2_ModA_like"/>
    <property type="match status" value="1"/>
</dbReference>
<keyword evidence="3 6" id="KW-0479">Metal-binding</keyword>
<dbReference type="EMBL" id="CP003985">
    <property type="protein sequence ID" value="AGF77100.1"/>
    <property type="molecule type" value="Genomic_DNA"/>
</dbReference>
<dbReference type="NCBIfam" id="TIGR01256">
    <property type="entry name" value="modA"/>
    <property type="match status" value="1"/>
</dbReference>
<dbReference type="HOGENOM" id="CLU_065520_3_1_7"/>
<dbReference type="PANTHER" id="PTHR30632">
    <property type="entry name" value="MOLYBDATE-BINDING PERIPLASMIC PROTEIN"/>
    <property type="match status" value="1"/>
</dbReference>
<feature type="chain" id="PRO_5004016315" evidence="7">
    <location>
        <begin position="23"/>
        <end position="255"/>
    </location>
</feature>
<comment type="similarity">
    <text evidence="1">Belongs to the bacterial solute-binding protein ModA family.</text>
</comment>
<feature type="binding site" evidence="6">
    <location>
        <position position="188"/>
    </location>
    <ligand>
        <name>molybdate</name>
        <dbReference type="ChEBI" id="CHEBI:36264"/>
    </ligand>
</feature>
<feature type="binding site" evidence="6">
    <location>
        <position position="170"/>
    </location>
    <ligand>
        <name>molybdate</name>
        <dbReference type="ChEBI" id="CHEBI:36264"/>
    </ligand>
</feature>
<dbReference type="AlphaFoldDB" id="M1PBG1"/>
<comment type="subunit">
    <text evidence="5">The complex is composed of two ATP-binding proteins (ModC), two transmembrane proteins (ModB) and a solute-binding protein (ModA).</text>
</comment>
<keyword evidence="4 7" id="KW-0732">Signal</keyword>
<evidence type="ECO:0000256" key="2">
    <source>
        <dbReference type="ARBA" id="ARBA00022505"/>
    </source>
</evidence>
<reference evidence="9" key="1">
    <citation type="journal article" date="2013" name="Stand. Genomic Sci.">
        <title>Complete genome sequence of Desulfocapsa sulfexigens, a marine deltaproteobacterium specialized in disproportionating inorganic sulfur compounds.</title>
        <authorList>
            <person name="Finster K.W."/>
            <person name="Kjeldsen K.U."/>
            <person name="Kube M."/>
            <person name="Reinhardt R."/>
            <person name="Mussmann M."/>
            <person name="Amann R."/>
            <person name="Schreiber L."/>
        </authorList>
    </citation>
    <scope>NUCLEOTIDE SEQUENCE [LARGE SCALE GENOMIC DNA]</scope>
    <source>
        <strain evidence="9">DSM 10523 / SB164P1</strain>
    </source>
</reference>
<dbReference type="eggNOG" id="COG0725">
    <property type="taxonomic scope" value="Bacteria"/>
</dbReference>
<evidence type="ECO:0000313" key="8">
    <source>
        <dbReference type="EMBL" id="AGF77100.1"/>
    </source>
</evidence>
<dbReference type="RefSeq" id="WP_015402798.1">
    <property type="nucleotide sequence ID" value="NC_020304.1"/>
</dbReference>
<dbReference type="OrthoDB" id="9785015at2"/>
<dbReference type="GO" id="GO:0015689">
    <property type="term" value="P:molybdate ion transport"/>
    <property type="evidence" value="ECO:0007669"/>
    <property type="project" value="InterPro"/>
</dbReference>
<evidence type="ECO:0000256" key="4">
    <source>
        <dbReference type="ARBA" id="ARBA00022729"/>
    </source>
</evidence>
<dbReference type="InterPro" id="IPR050682">
    <property type="entry name" value="ModA/WtpA"/>
</dbReference>
<dbReference type="PATRIC" id="fig|1167006.5.peg.586"/>
<feature type="signal peptide" evidence="7">
    <location>
        <begin position="1"/>
        <end position="22"/>
    </location>
</feature>
<dbReference type="KEGG" id="dsf:UWK_00519"/>
<sequence>MKRQARLLVFVFLALCATAVQALAGGEIRLSVAASMTDAFKELNGEFIKEHPGIAILPNFASSGSLAKQIVQGAPADLYVSANKKWMDYLLKEKQVVPETVRIFARNSLVFVGAEDTLVHDLGGVATLSRIAIGSPKSVPAGQYAAQAMQVAGIYEQLEKEHKLVMAKDVRQALLYADRAEVDGAFIYKTDALLARRAVILLTVPAELHDPIAYPLGLTLAGMKNPDAQAFLAYLGTPAAVTILEKYGFTVASSH</sequence>
<evidence type="ECO:0000256" key="3">
    <source>
        <dbReference type="ARBA" id="ARBA00022723"/>
    </source>
</evidence>
<feature type="binding site" evidence="6">
    <location>
        <position position="141"/>
    </location>
    <ligand>
        <name>molybdate</name>
        <dbReference type="ChEBI" id="CHEBI:36264"/>
    </ligand>
</feature>
<evidence type="ECO:0000256" key="7">
    <source>
        <dbReference type="SAM" id="SignalP"/>
    </source>
</evidence>
<dbReference type="PIRSF" id="PIRSF004846">
    <property type="entry name" value="ModA"/>
    <property type="match status" value="1"/>
</dbReference>
<feature type="binding site" evidence="6">
    <location>
        <position position="63"/>
    </location>
    <ligand>
        <name>molybdate</name>
        <dbReference type="ChEBI" id="CHEBI:36264"/>
    </ligand>
</feature>
<evidence type="ECO:0000256" key="6">
    <source>
        <dbReference type="PIRSR" id="PIRSR004846-1"/>
    </source>
</evidence>
<dbReference type="Gene3D" id="3.40.190.10">
    <property type="entry name" value="Periplasmic binding protein-like II"/>
    <property type="match status" value="2"/>
</dbReference>
<evidence type="ECO:0000313" key="9">
    <source>
        <dbReference type="Proteomes" id="UP000011721"/>
    </source>
</evidence>
<organism evidence="8 9">
    <name type="scientific">Desulfocapsa sulfexigens (strain DSM 10523 / SB164P1)</name>
    <dbReference type="NCBI Taxonomy" id="1167006"/>
    <lineage>
        <taxon>Bacteria</taxon>
        <taxon>Pseudomonadati</taxon>
        <taxon>Thermodesulfobacteriota</taxon>
        <taxon>Desulfobulbia</taxon>
        <taxon>Desulfobulbales</taxon>
        <taxon>Desulfocapsaceae</taxon>
        <taxon>Desulfocapsa</taxon>
    </lineage>
</organism>
<keyword evidence="2 6" id="KW-0500">Molybdenum</keyword>
<dbReference type="GO" id="GO:0030973">
    <property type="term" value="F:molybdate ion binding"/>
    <property type="evidence" value="ECO:0007669"/>
    <property type="project" value="UniProtKB-ARBA"/>
</dbReference>
<dbReference type="FunFam" id="3.40.190.10:FF:000035">
    <property type="entry name" value="Molybdate ABC transporter substrate-binding protein"/>
    <property type="match status" value="1"/>
</dbReference>
<dbReference type="STRING" id="1167006.UWK_00519"/>
<dbReference type="PANTHER" id="PTHR30632:SF0">
    <property type="entry name" value="SULFATE-BINDING PROTEIN"/>
    <property type="match status" value="1"/>
</dbReference>
<gene>
    <name evidence="8" type="ordered locus">UWK_00519</name>
</gene>
<dbReference type="Proteomes" id="UP000011721">
    <property type="component" value="Chromosome"/>
</dbReference>
<protein>
    <submittedName>
        <fullName evidence="8">Molybdenum ABC transporter, periplasmic molybdate-binding protein</fullName>
    </submittedName>
</protein>
<name>M1PBG1_DESSD</name>
<evidence type="ECO:0000256" key="5">
    <source>
        <dbReference type="ARBA" id="ARBA00062515"/>
    </source>
</evidence>
<proteinExistence type="inferred from homology"/>
<accession>M1PBG1</accession>
<dbReference type="InterPro" id="IPR005950">
    <property type="entry name" value="ModA"/>
</dbReference>
<dbReference type="GO" id="GO:1901359">
    <property type="term" value="F:tungstate binding"/>
    <property type="evidence" value="ECO:0007669"/>
    <property type="project" value="UniProtKB-ARBA"/>
</dbReference>
<dbReference type="Pfam" id="PF13531">
    <property type="entry name" value="SBP_bac_11"/>
    <property type="match status" value="1"/>
</dbReference>
<feature type="binding site" evidence="6">
    <location>
        <position position="35"/>
    </location>
    <ligand>
        <name>molybdate</name>
        <dbReference type="ChEBI" id="CHEBI:36264"/>
    </ligand>
</feature>
<dbReference type="SUPFAM" id="SSF53850">
    <property type="entry name" value="Periplasmic binding protein-like II"/>
    <property type="match status" value="1"/>
</dbReference>
<dbReference type="GO" id="GO:0046872">
    <property type="term" value="F:metal ion binding"/>
    <property type="evidence" value="ECO:0007669"/>
    <property type="project" value="UniProtKB-KW"/>
</dbReference>
<evidence type="ECO:0000256" key="1">
    <source>
        <dbReference type="ARBA" id="ARBA00009175"/>
    </source>
</evidence>
<keyword evidence="9" id="KW-1185">Reference proteome</keyword>